<protein>
    <submittedName>
        <fullName evidence="1">Uncharacterized protein</fullName>
    </submittedName>
</protein>
<dbReference type="AlphaFoldDB" id="A0A1S8L3D3"/>
<accession>A0A1S8L3D3</accession>
<evidence type="ECO:0000313" key="1">
    <source>
        <dbReference type="EMBL" id="URZ12597.1"/>
    </source>
</evidence>
<dbReference type="STRING" id="84029.CROST_28930"/>
<evidence type="ECO:0000313" key="2">
    <source>
        <dbReference type="Proteomes" id="UP000190951"/>
    </source>
</evidence>
<reference evidence="1 2" key="1">
    <citation type="submission" date="2022-04" db="EMBL/GenBank/DDBJ databases">
        <title>Genome sequence of C. roseum typestrain.</title>
        <authorList>
            <person name="Poehlein A."/>
            <person name="Schoch T."/>
            <person name="Duerre P."/>
            <person name="Daniel R."/>
        </authorList>
    </citation>
    <scope>NUCLEOTIDE SEQUENCE [LARGE SCALE GENOMIC DNA]</scope>
    <source>
        <strain evidence="1 2">DSM 7320</strain>
    </source>
</reference>
<keyword evidence="2" id="KW-1185">Reference proteome</keyword>
<dbReference type="EMBL" id="CP096983">
    <property type="protein sequence ID" value="URZ12597.1"/>
    <property type="molecule type" value="Genomic_DNA"/>
</dbReference>
<organism evidence="1 2">
    <name type="scientific">Clostridium felsineum</name>
    <dbReference type="NCBI Taxonomy" id="36839"/>
    <lineage>
        <taxon>Bacteria</taxon>
        <taxon>Bacillati</taxon>
        <taxon>Bacillota</taxon>
        <taxon>Clostridia</taxon>
        <taxon>Eubacteriales</taxon>
        <taxon>Clostridiaceae</taxon>
        <taxon>Clostridium</taxon>
    </lineage>
</organism>
<dbReference type="KEGG" id="crw:CROST_033200"/>
<dbReference type="Proteomes" id="UP000190951">
    <property type="component" value="Chromosome"/>
</dbReference>
<dbReference type="RefSeq" id="WP_077834812.1">
    <property type="nucleotide sequence ID" value="NZ_CP096983.1"/>
</dbReference>
<name>A0A1S8L3D3_9CLOT</name>
<proteinExistence type="predicted"/>
<gene>
    <name evidence="1" type="ORF">CROST_033200</name>
</gene>
<sequence>MKIKIIKTIIANFKILTIFIVLFIISAFFVTLNKKIYTLSILEDQFLINFVGTILALSVAIITLLYSIIDKVRESIIKFHFQNTKTDRIPHLLKELKDDTLFIFYILVSVFIISILNKCDIPIVKWDFKIITRNNFIALIKLFLIFLTLFSLRDIIKTLFTIINLSNYLSEHKK</sequence>